<dbReference type="AlphaFoldDB" id="A0ABC9XX87"/>
<protein>
    <submittedName>
        <fullName evidence="9">Butyrophilin subfamily 1 member A1-like</fullName>
    </submittedName>
</protein>
<dbReference type="InterPro" id="IPR007110">
    <property type="entry name" value="Ig-like_dom"/>
</dbReference>
<sequence length="290" mass="32739">MWVVCQSAGWYPQPEVLWKDPDGQPLPSVSQRHSSDVRGLFDIEGVIVVTGNRHGNWSCVVRNSRLNQQQETSLHISGALSSFDLGFPVQVAFLGLGAYLWRRKVLQSRELDVVTLDPNSAHPDLVLSADGRSVRWGRARQDLPDTPERFTYWCCVLGQEGFREGRHCWGVEVKGEVGGDSWWAVGVARDSVDRKGYMDLSPERGIWAVRNWKGHFVSLSSPRTSLSPIPIPRRFWVCLDCMQGEVSFIDADSGVEIFTFPPASFNAEIIRPWFLLETEETELCLRDCTS</sequence>
<reference evidence="9 10" key="1">
    <citation type="submission" date="2024-06" db="EMBL/GenBank/DDBJ databases">
        <title>The draft genome of Grus japonensis, version 3.</title>
        <authorList>
            <person name="Nabeshima K."/>
            <person name="Suzuki S."/>
            <person name="Onuma M."/>
        </authorList>
    </citation>
    <scope>NUCLEOTIDE SEQUENCE [LARGE SCALE GENOMIC DNA]</scope>
    <source>
        <strain evidence="9 10">451A</strain>
    </source>
</reference>
<dbReference type="Pfam" id="PF22705">
    <property type="entry name" value="C2-set_3"/>
    <property type="match status" value="1"/>
</dbReference>
<dbReference type="Pfam" id="PF00622">
    <property type="entry name" value="SPRY"/>
    <property type="match status" value="1"/>
</dbReference>
<proteinExistence type="predicted"/>
<dbReference type="Proteomes" id="UP001623348">
    <property type="component" value="Unassembled WGS sequence"/>
</dbReference>
<dbReference type="InterPro" id="IPR006574">
    <property type="entry name" value="PRY"/>
</dbReference>
<dbReference type="Pfam" id="PF13765">
    <property type="entry name" value="PRY"/>
    <property type="match status" value="1"/>
</dbReference>
<evidence type="ECO:0000256" key="1">
    <source>
        <dbReference type="ARBA" id="ARBA00004479"/>
    </source>
</evidence>
<dbReference type="SUPFAM" id="SSF49899">
    <property type="entry name" value="Concanavalin A-like lectins/glucanases"/>
    <property type="match status" value="1"/>
</dbReference>
<dbReference type="InterPro" id="IPR036179">
    <property type="entry name" value="Ig-like_dom_sf"/>
</dbReference>
<dbReference type="InterPro" id="IPR053896">
    <property type="entry name" value="BTN3A2-like_Ig-C"/>
</dbReference>
<dbReference type="InterPro" id="IPR050143">
    <property type="entry name" value="TRIM/RBCC"/>
</dbReference>
<evidence type="ECO:0000256" key="3">
    <source>
        <dbReference type="ARBA" id="ARBA00022729"/>
    </source>
</evidence>
<evidence type="ECO:0000259" key="8">
    <source>
        <dbReference type="PROSITE" id="PS50835"/>
    </source>
</evidence>
<feature type="domain" description="Ig-like" evidence="8">
    <location>
        <begin position="1"/>
        <end position="75"/>
    </location>
</feature>
<dbReference type="Gene3D" id="2.60.120.920">
    <property type="match status" value="1"/>
</dbReference>
<dbReference type="FunFam" id="2.60.120.920:FF:000004">
    <property type="entry name" value="Butyrophilin subfamily 1 member A1"/>
    <property type="match status" value="1"/>
</dbReference>
<dbReference type="InterPro" id="IPR001870">
    <property type="entry name" value="B30.2/SPRY"/>
</dbReference>
<name>A0ABC9XX87_GRUJA</name>
<evidence type="ECO:0000313" key="10">
    <source>
        <dbReference type="Proteomes" id="UP001623348"/>
    </source>
</evidence>
<gene>
    <name evidence="9" type="ORF">GRJ2_002631600</name>
</gene>
<evidence type="ECO:0000256" key="6">
    <source>
        <dbReference type="ARBA" id="ARBA00023319"/>
    </source>
</evidence>
<evidence type="ECO:0000256" key="5">
    <source>
        <dbReference type="ARBA" id="ARBA00023136"/>
    </source>
</evidence>
<dbReference type="PROSITE" id="PS50188">
    <property type="entry name" value="B302_SPRY"/>
    <property type="match status" value="1"/>
</dbReference>
<dbReference type="GO" id="GO:0016020">
    <property type="term" value="C:membrane"/>
    <property type="evidence" value="ECO:0007669"/>
    <property type="project" value="UniProtKB-SubCell"/>
</dbReference>
<dbReference type="SMART" id="SM00589">
    <property type="entry name" value="PRY"/>
    <property type="match status" value="1"/>
</dbReference>
<comment type="subcellular location">
    <subcellularLocation>
        <location evidence="1">Membrane</location>
        <topology evidence="1">Single-pass type I membrane protein</topology>
    </subcellularLocation>
</comment>
<evidence type="ECO:0000256" key="4">
    <source>
        <dbReference type="ARBA" id="ARBA00022989"/>
    </source>
</evidence>
<dbReference type="Gene3D" id="2.60.40.10">
    <property type="entry name" value="Immunoglobulins"/>
    <property type="match status" value="1"/>
</dbReference>
<dbReference type="SMART" id="SM00449">
    <property type="entry name" value="SPRY"/>
    <property type="match status" value="1"/>
</dbReference>
<evidence type="ECO:0000256" key="2">
    <source>
        <dbReference type="ARBA" id="ARBA00022692"/>
    </source>
</evidence>
<keyword evidence="5" id="KW-0472">Membrane</keyword>
<dbReference type="EMBL" id="BAAFJT010000032">
    <property type="protein sequence ID" value="GAB0201660.1"/>
    <property type="molecule type" value="Genomic_DNA"/>
</dbReference>
<dbReference type="CDD" id="cd12888">
    <property type="entry name" value="SPRY_PRY_TRIM7_like"/>
    <property type="match status" value="1"/>
</dbReference>
<dbReference type="SUPFAM" id="SSF48726">
    <property type="entry name" value="Immunoglobulin"/>
    <property type="match status" value="1"/>
</dbReference>
<keyword evidence="6" id="KW-0393">Immunoglobulin domain</keyword>
<keyword evidence="10" id="KW-1185">Reference proteome</keyword>
<feature type="domain" description="B30.2/SPRY" evidence="7">
    <location>
        <begin position="93"/>
        <end position="290"/>
    </location>
</feature>
<dbReference type="PROSITE" id="PS50835">
    <property type="entry name" value="IG_LIKE"/>
    <property type="match status" value="1"/>
</dbReference>
<organism evidence="9 10">
    <name type="scientific">Grus japonensis</name>
    <name type="common">Japanese crane</name>
    <name type="synonym">Red-crowned crane</name>
    <dbReference type="NCBI Taxonomy" id="30415"/>
    <lineage>
        <taxon>Eukaryota</taxon>
        <taxon>Metazoa</taxon>
        <taxon>Chordata</taxon>
        <taxon>Craniata</taxon>
        <taxon>Vertebrata</taxon>
        <taxon>Euteleostomi</taxon>
        <taxon>Archelosauria</taxon>
        <taxon>Archosauria</taxon>
        <taxon>Dinosauria</taxon>
        <taxon>Saurischia</taxon>
        <taxon>Theropoda</taxon>
        <taxon>Coelurosauria</taxon>
        <taxon>Aves</taxon>
        <taxon>Neognathae</taxon>
        <taxon>Neoaves</taxon>
        <taxon>Gruiformes</taxon>
        <taxon>Gruidae</taxon>
        <taxon>Grus</taxon>
    </lineage>
</organism>
<dbReference type="InterPro" id="IPR043136">
    <property type="entry name" value="B30.2/SPRY_sf"/>
</dbReference>
<keyword evidence="4" id="KW-1133">Transmembrane helix</keyword>
<dbReference type="InterPro" id="IPR003877">
    <property type="entry name" value="SPRY_dom"/>
</dbReference>
<dbReference type="PANTHER" id="PTHR24103">
    <property type="entry name" value="E3 UBIQUITIN-PROTEIN LIGASE TRIM"/>
    <property type="match status" value="1"/>
</dbReference>
<evidence type="ECO:0000313" key="9">
    <source>
        <dbReference type="EMBL" id="GAB0201660.1"/>
    </source>
</evidence>
<dbReference type="InterPro" id="IPR013320">
    <property type="entry name" value="ConA-like_dom_sf"/>
</dbReference>
<accession>A0ABC9XX87</accession>
<comment type="caution">
    <text evidence="9">The sequence shown here is derived from an EMBL/GenBank/DDBJ whole genome shotgun (WGS) entry which is preliminary data.</text>
</comment>
<dbReference type="PRINTS" id="PR01407">
    <property type="entry name" value="BUTYPHLNCDUF"/>
</dbReference>
<dbReference type="FunFam" id="2.60.40.10:FF:000088">
    <property type="entry name" value="Butyrophilin subfamily 1 member A1"/>
    <property type="match status" value="1"/>
</dbReference>
<dbReference type="InterPro" id="IPR003879">
    <property type="entry name" value="Butyrophylin_SPRY"/>
</dbReference>
<keyword evidence="2" id="KW-0812">Transmembrane</keyword>
<keyword evidence="3" id="KW-0732">Signal</keyword>
<evidence type="ECO:0000259" key="7">
    <source>
        <dbReference type="PROSITE" id="PS50188"/>
    </source>
</evidence>
<dbReference type="InterPro" id="IPR013783">
    <property type="entry name" value="Ig-like_fold"/>
</dbReference>